<proteinExistence type="predicted"/>
<evidence type="ECO:0000313" key="2">
    <source>
        <dbReference type="EMBL" id="MFC5591690.1"/>
    </source>
</evidence>
<dbReference type="SUPFAM" id="SSF103084">
    <property type="entry name" value="Holliday junction resolvase RusA"/>
    <property type="match status" value="1"/>
</dbReference>
<gene>
    <name evidence="2" type="ORF">ACFPRA_22650</name>
</gene>
<evidence type="ECO:0000256" key="1">
    <source>
        <dbReference type="SAM" id="MobiDB-lite"/>
    </source>
</evidence>
<feature type="region of interest" description="Disordered" evidence="1">
    <location>
        <begin position="211"/>
        <end position="233"/>
    </location>
</feature>
<dbReference type="EMBL" id="JBHSNO010000016">
    <property type="protein sequence ID" value="MFC5591690.1"/>
    <property type="molecule type" value="Genomic_DNA"/>
</dbReference>
<dbReference type="Proteomes" id="UP001596109">
    <property type="component" value="Unassembled WGS sequence"/>
</dbReference>
<organism evidence="2 3">
    <name type="scientific">Sporosarcina soli</name>
    <dbReference type="NCBI Taxonomy" id="334736"/>
    <lineage>
        <taxon>Bacteria</taxon>
        <taxon>Bacillati</taxon>
        <taxon>Bacillota</taxon>
        <taxon>Bacilli</taxon>
        <taxon>Bacillales</taxon>
        <taxon>Caryophanaceae</taxon>
        <taxon>Sporosarcina</taxon>
    </lineage>
</organism>
<sequence>MDSEKTLLFKQLKNIEEMKVYLMSRINGIGENEEAIKRTSVFPMAKVKPMIVDGYPVFQFSYEGALPLYKEADRDYLGMIRHYYFRATLDAYDFSNVDIQFDRSVIIIAQHYENKIIRDLDNRNRKLIQDAIRHTGLIGDDSWWRVWNVDIGFLDPRGNHVQVYVVSQEHFAEFITVLQRQHFHLACIPEVTIKEKILNKYKAEIEQRDVENDRKYEDRNDQLSEDSSKEFWD</sequence>
<dbReference type="RefSeq" id="WP_381439796.1">
    <property type="nucleotide sequence ID" value="NZ_JBHSNO010000016.1"/>
</dbReference>
<dbReference type="InterPro" id="IPR036614">
    <property type="entry name" value="RusA-like_sf"/>
</dbReference>
<keyword evidence="3" id="KW-1185">Reference proteome</keyword>
<protein>
    <submittedName>
        <fullName evidence="2">Uncharacterized protein</fullName>
    </submittedName>
</protein>
<name>A0ABW0TS12_9BACL</name>
<reference evidence="3" key="1">
    <citation type="journal article" date="2019" name="Int. J. Syst. Evol. Microbiol.">
        <title>The Global Catalogue of Microorganisms (GCM) 10K type strain sequencing project: providing services to taxonomists for standard genome sequencing and annotation.</title>
        <authorList>
            <consortium name="The Broad Institute Genomics Platform"/>
            <consortium name="The Broad Institute Genome Sequencing Center for Infectious Disease"/>
            <person name="Wu L."/>
            <person name="Ma J."/>
        </authorList>
    </citation>
    <scope>NUCLEOTIDE SEQUENCE [LARGE SCALE GENOMIC DNA]</scope>
    <source>
        <strain evidence="3">CGMCC 4.1434</strain>
    </source>
</reference>
<accession>A0ABW0TS12</accession>
<comment type="caution">
    <text evidence="2">The sequence shown here is derived from an EMBL/GenBank/DDBJ whole genome shotgun (WGS) entry which is preliminary data.</text>
</comment>
<evidence type="ECO:0000313" key="3">
    <source>
        <dbReference type="Proteomes" id="UP001596109"/>
    </source>
</evidence>